<comment type="subcellular location">
    <subcellularLocation>
        <location evidence="1">Cell inner membrane</location>
        <topology evidence="1">Peripheral membrane protein</topology>
    </subcellularLocation>
</comment>
<dbReference type="Proteomes" id="UP000194159">
    <property type="component" value="Chromosome"/>
</dbReference>
<evidence type="ECO:0000313" key="10">
    <source>
        <dbReference type="Proteomes" id="UP000194159"/>
    </source>
</evidence>
<evidence type="ECO:0000256" key="1">
    <source>
        <dbReference type="ARBA" id="ARBA00004417"/>
    </source>
</evidence>
<keyword evidence="4" id="KW-1003">Cell membrane</keyword>
<dbReference type="GO" id="GO:0005524">
    <property type="term" value="F:ATP binding"/>
    <property type="evidence" value="ECO:0007669"/>
    <property type="project" value="UniProtKB-KW"/>
</dbReference>
<evidence type="ECO:0000256" key="5">
    <source>
        <dbReference type="ARBA" id="ARBA00022741"/>
    </source>
</evidence>
<evidence type="ECO:0000256" key="7">
    <source>
        <dbReference type="ARBA" id="ARBA00023136"/>
    </source>
</evidence>
<dbReference type="InterPro" id="IPR003593">
    <property type="entry name" value="AAA+_ATPase"/>
</dbReference>
<protein>
    <submittedName>
        <fullName evidence="9">Dipeptide ABC transporter ATP-binding protein DppD</fullName>
    </submittedName>
</protein>
<evidence type="ECO:0000256" key="3">
    <source>
        <dbReference type="ARBA" id="ARBA00022448"/>
    </source>
</evidence>
<reference evidence="9 10" key="1">
    <citation type="submission" date="2017-04" db="EMBL/GenBank/DDBJ databases">
        <title>Complete genome sequences of Rhizobium genomic linages associated to common bean (phaseolus vulgaris).</title>
        <authorList>
            <person name="Santamaria R.I."/>
            <person name="Bustos P."/>
            <person name="Perez-Carrascal O."/>
            <person name="Martinez-Flores I."/>
            <person name="Juarez S."/>
            <person name="Lozano L."/>
            <person name="Miranda F."/>
            <person name="Vinuesa P."/>
            <person name="Martinez-Romero E."/>
            <person name="Cevallos M.A."/>
            <person name="Romero D."/>
            <person name="Davila G."/>
            <person name="Gonzalez V."/>
        </authorList>
    </citation>
    <scope>NUCLEOTIDE SEQUENCE [LARGE SCALE GENOMIC DNA]</scope>
    <source>
        <strain evidence="9 10">NXC12</strain>
    </source>
</reference>
<dbReference type="PANTHER" id="PTHR43297:SF2">
    <property type="entry name" value="DIPEPTIDE TRANSPORT ATP-BINDING PROTEIN DPPD"/>
    <property type="match status" value="1"/>
</dbReference>
<dbReference type="Pfam" id="PF00005">
    <property type="entry name" value="ABC_tran"/>
    <property type="match status" value="1"/>
</dbReference>
<dbReference type="Gene3D" id="3.40.50.300">
    <property type="entry name" value="P-loop containing nucleotide triphosphate hydrolases"/>
    <property type="match status" value="1"/>
</dbReference>
<dbReference type="GO" id="GO:0055085">
    <property type="term" value="P:transmembrane transport"/>
    <property type="evidence" value="ECO:0007669"/>
    <property type="project" value="UniProtKB-ARBA"/>
</dbReference>
<evidence type="ECO:0000259" key="8">
    <source>
        <dbReference type="PROSITE" id="PS50893"/>
    </source>
</evidence>
<accession>A0AAN1BD33</accession>
<keyword evidence="7" id="KW-0472">Membrane</keyword>
<keyword evidence="6 9" id="KW-0067">ATP-binding</keyword>
<gene>
    <name evidence="9" type="primary">dppD</name>
    <name evidence="9" type="ORF">NXC12_CH00776</name>
</gene>
<dbReference type="SUPFAM" id="SSF52540">
    <property type="entry name" value="P-loop containing nucleoside triphosphate hydrolases"/>
    <property type="match status" value="1"/>
</dbReference>
<dbReference type="GO" id="GO:0015833">
    <property type="term" value="P:peptide transport"/>
    <property type="evidence" value="ECO:0007669"/>
    <property type="project" value="InterPro"/>
</dbReference>
<evidence type="ECO:0000256" key="6">
    <source>
        <dbReference type="ARBA" id="ARBA00022840"/>
    </source>
</evidence>
<dbReference type="FunFam" id="3.40.50.300:FF:000016">
    <property type="entry name" value="Oligopeptide ABC transporter ATP-binding component"/>
    <property type="match status" value="1"/>
</dbReference>
<dbReference type="PROSITE" id="PS50893">
    <property type="entry name" value="ABC_TRANSPORTER_2"/>
    <property type="match status" value="1"/>
</dbReference>
<dbReference type="CDD" id="cd03257">
    <property type="entry name" value="ABC_NikE_OppD_transporters"/>
    <property type="match status" value="1"/>
</dbReference>
<dbReference type="InterPro" id="IPR003439">
    <property type="entry name" value="ABC_transporter-like_ATP-bd"/>
</dbReference>
<keyword evidence="3" id="KW-0813">Transport</keyword>
<comment type="similarity">
    <text evidence="2">Belongs to the ABC transporter superfamily.</text>
</comment>
<dbReference type="GO" id="GO:0016887">
    <property type="term" value="F:ATP hydrolysis activity"/>
    <property type="evidence" value="ECO:0007669"/>
    <property type="project" value="InterPro"/>
</dbReference>
<dbReference type="InterPro" id="IPR027417">
    <property type="entry name" value="P-loop_NTPase"/>
</dbReference>
<dbReference type="PROSITE" id="PS00211">
    <property type="entry name" value="ABC_TRANSPORTER_1"/>
    <property type="match status" value="1"/>
</dbReference>
<dbReference type="InterPro" id="IPR050388">
    <property type="entry name" value="ABC_Ni/Peptide_Import"/>
</dbReference>
<evidence type="ECO:0000256" key="2">
    <source>
        <dbReference type="ARBA" id="ARBA00005417"/>
    </source>
</evidence>
<dbReference type="SMART" id="SM00382">
    <property type="entry name" value="AAA"/>
    <property type="match status" value="1"/>
</dbReference>
<proteinExistence type="inferred from homology"/>
<dbReference type="AlphaFoldDB" id="A0AAN1BD33"/>
<dbReference type="EMBL" id="CP020906">
    <property type="protein sequence ID" value="ARQ08858.1"/>
    <property type="molecule type" value="Genomic_DNA"/>
</dbReference>
<dbReference type="NCBIfam" id="TIGR01727">
    <property type="entry name" value="oligo_HPY"/>
    <property type="match status" value="1"/>
</dbReference>
<dbReference type="GO" id="GO:0005886">
    <property type="term" value="C:plasma membrane"/>
    <property type="evidence" value="ECO:0007669"/>
    <property type="project" value="UniProtKB-SubCell"/>
</dbReference>
<keyword evidence="5" id="KW-0547">Nucleotide-binding</keyword>
<evidence type="ECO:0000313" key="9">
    <source>
        <dbReference type="EMBL" id="ARQ08858.1"/>
    </source>
</evidence>
<dbReference type="InterPro" id="IPR013563">
    <property type="entry name" value="Oligopep_ABC_C"/>
</dbReference>
<dbReference type="RefSeq" id="WP_086081685.1">
    <property type="nucleotide sequence ID" value="NZ_CP020906.1"/>
</dbReference>
<dbReference type="PANTHER" id="PTHR43297">
    <property type="entry name" value="OLIGOPEPTIDE TRANSPORT ATP-BINDING PROTEIN APPD"/>
    <property type="match status" value="1"/>
</dbReference>
<organism evidence="9 10">
    <name type="scientific">Rhizobium etli</name>
    <dbReference type="NCBI Taxonomy" id="29449"/>
    <lineage>
        <taxon>Bacteria</taxon>
        <taxon>Pseudomonadati</taxon>
        <taxon>Pseudomonadota</taxon>
        <taxon>Alphaproteobacteria</taxon>
        <taxon>Hyphomicrobiales</taxon>
        <taxon>Rhizobiaceae</taxon>
        <taxon>Rhizobium/Agrobacterium group</taxon>
        <taxon>Rhizobium</taxon>
    </lineage>
</organism>
<feature type="domain" description="ABC transporter" evidence="8">
    <location>
        <begin position="4"/>
        <end position="254"/>
    </location>
</feature>
<dbReference type="Pfam" id="PF08352">
    <property type="entry name" value="oligo_HPY"/>
    <property type="match status" value="1"/>
</dbReference>
<name>A0AAN1BD33_RHIET</name>
<sequence length="338" mass="36782">MPLLEIENLTVEFQTSSGLFRAVDGVSLTCDKGEILSVVGESGSGKSVAMLALMGLLPWTARITADRMQFDGRDLRGISARQRRRIVGKDMAMIFQEPMSSLNPCFTVGFQLGETLRVHMGLNRKDRRERSIELLSLVGIPAPEDRLSNFPHQMSGGMSQRVMIAMALACNPKLLIADEPTTALDVTIQAQILDLLVRLQKEQGMALVLITHDMGVVAETAERVQVQYAGQKVEEQPVRALFRDPHHPYTAALLAALPERAQVGQRLPSIAGVVPGQHGRPTGCLFAPRCGYATVECDRGVVRQGPELGRALCNYPLKDGKPLGHPGVMVNETAGDLV</sequence>
<evidence type="ECO:0000256" key="4">
    <source>
        <dbReference type="ARBA" id="ARBA00022475"/>
    </source>
</evidence>
<dbReference type="InterPro" id="IPR017871">
    <property type="entry name" value="ABC_transporter-like_CS"/>
</dbReference>